<reference evidence="9 10" key="1">
    <citation type="journal article" date="2017" name="Int. J. Syst. Evol. Microbiol.">
        <title>Roseitalea porphyridii gen. nov., sp. nov., isolated from a red alga, and reclassification of Hoeflea suaedae Chung et al. 2013 as Pseudohoeflea suaedae gen. nov., comb. nov.</title>
        <authorList>
            <person name="Hyeon J.W."/>
            <person name="Jeong S.E."/>
            <person name="Baek K."/>
            <person name="Jeon C.O."/>
        </authorList>
    </citation>
    <scope>NUCLEOTIDE SEQUENCE [LARGE SCALE GENOMIC DNA]</scope>
    <source>
        <strain evidence="9 10">MA7-20</strain>
    </source>
</reference>
<comment type="subunit">
    <text evidence="7">The complex comprises the extracytoplasmic solute receptor protein and the two transmembrane proteins.</text>
</comment>
<evidence type="ECO:0000256" key="1">
    <source>
        <dbReference type="ARBA" id="ARBA00004651"/>
    </source>
</evidence>
<name>A0A4P6V3P5_9HYPH</name>
<organism evidence="9 10">
    <name type="scientific">Roseitalea porphyridii</name>
    <dbReference type="NCBI Taxonomy" id="1852022"/>
    <lineage>
        <taxon>Bacteria</taxon>
        <taxon>Pseudomonadati</taxon>
        <taxon>Pseudomonadota</taxon>
        <taxon>Alphaproteobacteria</taxon>
        <taxon>Hyphomicrobiales</taxon>
        <taxon>Ahrensiaceae</taxon>
        <taxon>Roseitalea</taxon>
    </lineage>
</organism>
<dbReference type="Pfam" id="PF04290">
    <property type="entry name" value="DctQ"/>
    <property type="match status" value="1"/>
</dbReference>
<protein>
    <recommendedName>
        <fullName evidence="7">TRAP transporter small permease protein</fullName>
    </recommendedName>
</protein>
<keyword evidence="3" id="KW-1003">Cell membrane</keyword>
<keyword evidence="6 7" id="KW-0472">Membrane</keyword>
<dbReference type="GO" id="GO:0022857">
    <property type="term" value="F:transmembrane transporter activity"/>
    <property type="evidence" value="ECO:0007669"/>
    <property type="project" value="UniProtKB-UniRule"/>
</dbReference>
<dbReference type="RefSeq" id="WP_131616784.1">
    <property type="nucleotide sequence ID" value="NZ_CP036532.1"/>
</dbReference>
<accession>A0A4P6V3P5</accession>
<comment type="subcellular location">
    <subcellularLocation>
        <location evidence="7">Cell inner membrane</location>
        <topology evidence="7">Multi-pass membrane protein</topology>
    </subcellularLocation>
    <subcellularLocation>
        <location evidence="1">Cell membrane</location>
        <topology evidence="1">Multi-pass membrane protein</topology>
    </subcellularLocation>
</comment>
<dbReference type="InterPro" id="IPR055348">
    <property type="entry name" value="DctQ"/>
</dbReference>
<evidence type="ECO:0000256" key="3">
    <source>
        <dbReference type="ARBA" id="ARBA00022475"/>
    </source>
</evidence>
<dbReference type="KEGG" id="rpod:E0E05_11175"/>
<keyword evidence="7" id="KW-0997">Cell inner membrane</keyword>
<evidence type="ECO:0000259" key="8">
    <source>
        <dbReference type="Pfam" id="PF04290"/>
    </source>
</evidence>
<evidence type="ECO:0000256" key="7">
    <source>
        <dbReference type="RuleBase" id="RU369079"/>
    </source>
</evidence>
<feature type="transmembrane region" description="Helical" evidence="7">
    <location>
        <begin position="109"/>
        <end position="129"/>
    </location>
</feature>
<keyword evidence="5 7" id="KW-1133">Transmembrane helix</keyword>
<evidence type="ECO:0000313" key="10">
    <source>
        <dbReference type="Proteomes" id="UP000293719"/>
    </source>
</evidence>
<feature type="transmembrane region" description="Helical" evidence="7">
    <location>
        <begin position="75"/>
        <end position="97"/>
    </location>
</feature>
<evidence type="ECO:0000256" key="2">
    <source>
        <dbReference type="ARBA" id="ARBA00022448"/>
    </source>
</evidence>
<keyword evidence="4 7" id="KW-0812">Transmembrane</keyword>
<evidence type="ECO:0000256" key="5">
    <source>
        <dbReference type="ARBA" id="ARBA00022989"/>
    </source>
</evidence>
<feature type="transmembrane region" description="Helical" evidence="7">
    <location>
        <begin position="12"/>
        <end position="36"/>
    </location>
</feature>
<feature type="domain" description="Tripartite ATP-independent periplasmic transporters DctQ component" evidence="8">
    <location>
        <begin position="64"/>
        <end position="172"/>
    </location>
</feature>
<gene>
    <name evidence="9" type="ORF">E0E05_11175</name>
</gene>
<dbReference type="OrthoDB" id="6183232at2"/>
<dbReference type="GO" id="GO:0005886">
    <property type="term" value="C:plasma membrane"/>
    <property type="evidence" value="ECO:0007669"/>
    <property type="project" value="UniProtKB-SubCell"/>
</dbReference>
<keyword evidence="2 7" id="KW-0813">Transport</keyword>
<feature type="transmembrane region" description="Helical" evidence="7">
    <location>
        <begin position="149"/>
        <end position="173"/>
    </location>
</feature>
<sequence>MYRFFFGLSRLMAVVGGIVLSALIVMVCVSIAGRALNGFLHADMMQSTLPGLADWLLDLGVGPVNGDFELVEAGIAFAIFSFLPYCQITSGHAVVSIFTDWMPMRAQQVLRMIIEILFALVLVVIAIQLKEGMDGRIRSGQTTFLLQFPIWWAYALSLVGATIAAAVAVYMALIRTAEAFTGRELIADDMGAEH</sequence>
<comment type="similarity">
    <text evidence="7">Belongs to the TRAP transporter small permease family.</text>
</comment>
<comment type="function">
    <text evidence="7">Part of the tripartite ATP-independent periplasmic (TRAP) transport system.</text>
</comment>
<keyword evidence="10" id="KW-1185">Reference proteome</keyword>
<evidence type="ECO:0000256" key="4">
    <source>
        <dbReference type="ARBA" id="ARBA00022692"/>
    </source>
</evidence>
<evidence type="ECO:0000313" key="9">
    <source>
        <dbReference type="EMBL" id="QBK31110.1"/>
    </source>
</evidence>
<proteinExistence type="inferred from homology"/>
<dbReference type="Proteomes" id="UP000293719">
    <property type="component" value="Chromosome"/>
</dbReference>
<dbReference type="GeneID" id="90767860"/>
<evidence type="ECO:0000256" key="6">
    <source>
        <dbReference type="ARBA" id="ARBA00023136"/>
    </source>
</evidence>
<dbReference type="AlphaFoldDB" id="A0A4P6V3P5"/>
<dbReference type="EMBL" id="CP036532">
    <property type="protein sequence ID" value="QBK31110.1"/>
    <property type="molecule type" value="Genomic_DNA"/>
</dbReference>